<dbReference type="InterPro" id="IPR046742">
    <property type="entry name" value="DUF6792"/>
</dbReference>
<organism evidence="2 3">
    <name type="scientific">Companilactobacillus bobalius DSM 19674</name>
    <dbReference type="NCBI Taxonomy" id="1423788"/>
    <lineage>
        <taxon>Bacteria</taxon>
        <taxon>Bacillati</taxon>
        <taxon>Bacillota</taxon>
        <taxon>Bacilli</taxon>
        <taxon>Lactobacillales</taxon>
        <taxon>Lactobacillaceae</taxon>
        <taxon>Companilactobacillus</taxon>
        <taxon>Companilactobacillus bobalius</taxon>
    </lineage>
</organism>
<reference evidence="2 3" key="1">
    <citation type="journal article" date="2015" name="Genome Announc.">
        <title>Expanding the biotechnology potential of lactobacilli through comparative genomics of 213 strains and associated genera.</title>
        <authorList>
            <person name="Sun Z."/>
            <person name="Harris H.M."/>
            <person name="McCann A."/>
            <person name="Guo C."/>
            <person name="Argimon S."/>
            <person name="Zhang W."/>
            <person name="Yang X."/>
            <person name="Jeffery I.B."/>
            <person name="Cooney J.C."/>
            <person name="Kagawa T.F."/>
            <person name="Liu W."/>
            <person name="Song Y."/>
            <person name="Salvetti E."/>
            <person name="Wrobel A."/>
            <person name="Rasinkangas P."/>
            <person name="Parkhill J."/>
            <person name="Rea M.C."/>
            <person name="O'Sullivan O."/>
            <person name="Ritari J."/>
            <person name="Douillard F.P."/>
            <person name="Paul Ross R."/>
            <person name="Yang R."/>
            <person name="Briner A.E."/>
            <person name="Felis G.E."/>
            <person name="de Vos W.M."/>
            <person name="Barrangou R."/>
            <person name="Klaenhammer T.R."/>
            <person name="Caufield P.W."/>
            <person name="Cui Y."/>
            <person name="Zhang H."/>
            <person name="O'Toole P.W."/>
        </authorList>
    </citation>
    <scope>NUCLEOTIDE SEQUENCE [LARGE SCALE GENOMIC DNA]</scope>
    <source>
        <strain evidence="2 3">DSM 19674</strain>
    </source>
</reference>
<gene>
    <name evidence="2" type="ORF">FC78_GL001540</name>
</gene>
<keyword evidence="3" id="KW-1185">Reference proteome</keyword>
<comment type="caution">
    <text evidence="2">The sequence shown here is derived from an EMBL/GenBank/DDBJ whole genome shotgun (WGS) entry which is preliminary data.</text>
</comment>
<protein>
    <recommendedName>
        <fullName evidence="1">DUF6792 domain-containing protein</fullName>
    </recommendedName>
</protein>
<name>A0A0R1KJT0_9LACO</name>
<evidence type="ECO:0000313" key="2">
    <source>
        <dbReference type="EMBL" id="KRK83583.1"/>
    </source>
</evidence>
<dbReference type="Proteomes" id="UP000051515">
    <property type="component" value="Unassembled WGS sequence"/>
</dbReference>
<sequence>MRGDLMKELLSTLSRLNHVYEQLDLLNFRAHKDLPLTFNKADSKQLLPKNKRLQFSYSYLNKEKTRLTNLLLNQVIDLRVPEFSLNKTIHPQLIDKALKLKNIDENHTKQKLKQPSRNRKVNKLKQLIDKIEDENLNLCHGYLNQIYVILLIHHLLPIELRKQPYQAGELLHNNDFRTKLLQFDYDRYLYQEFKPENYLRFLIYTRVRRMLDYVKSYDARDIIPEATECGFSGIAYEISIDGLKECYVTFKGTEVNVDYTVSSRSKRFEKAILETYKDWDYNVNAILVGSDKNLSQLNVARDFMRYVEDNVASQTLIYGLGHSLGGHFVQTLQLMDYCFDGGYTLNSAPVNLKLIQHVKPTLFSDDVWKKIFALTNDDDNVKFITPELCQQINRLLPHDYSQIINEVFEQDMTQVFYELPFTIWIGQKWEYNLSNWKYPFKNHPRAYLNSGEVHAYQNFFEQLFAYLSSSKTSRQVLRNSVSFIRLRTKILRNNINDPQTAKYFFDYSNYLYQSGAFKDQPQKVGQEFIEQNNSVIRGSLREWPFLKSINTDMFKLATYFHVIDGAKHFLNRTPNKL</sequence>
<dbReference type="AlphaFoldDB" id="A0A0R1KJT0"/>
<dbReference type="PATRIC" id="fig|1423788.3.peg.1586"/>
<dbReference type="STRING" id="1423788.FC78_GL001540"/>
<dbReference type="Pfam" id="PF20591">
    <property type="entry name" value="DUF6792"/>
    <property type="match status" value="1"/>
</dbReference>
<evidence type="ECO:0000313" key="3">
    <source>
        <dbReference type="Proteomes" id="UP000051515"/>
    </source>
</evidence>
<dbReference type="InterPro" id="IPR029058">
    <property type="entry name" value="AB_hydrolase_fold"/>
</dbReference>
<proteinExistence type="predicted"/>
<evidence type="ECO:0000259" key="1">
    <source>
        <dbReference type="Pfam" id="PF20591"/>
    </source>
</evidence>
<feature type="domain" description="DUF6792" evidence="1">
    <location>
        <begin position="253"/>
        <end position="389"/>
    </location>
</feature>
<dbReference type="SUPFAM" id="SSF53474">
    <property type="entry name" value="alpha/beta-Hydrolases"/>
    <property type="match status" value="1"/>
</dbReference>
<accession>A0A0R1KJT0</accession>
<dbReference type="EMBL" id="AZDY01000036">
    <property type="protein sequence ID" value="KRK83583.1"/>
    <property type="molecule type" value="Genomic_DNA"/>
</dbReference>